<dbReference type="AlphaFoldDB" id="A0A811SNN9"/>
<sequence>MGSTWLATVLAALVVASVAHAAELEVGFYKHSCPQAEEIVRNAVRRGIARDPVAGKRPQSLRALHVCSTATHHEGYTHAHTVTQRASWCACALPCQVASADATLHSHRQVVGMWGKGTWWCLARGLFYWAGASAMMTGGEVKGIRIIVWGLGAGGWATATPAPAAASGRLHDENKQPKVVHPALHAAFAFWASQAASHLLP</sequence>
<name>A0A811SNN9_9POAL</name>
<organism evidence="2 3">
    <name type="scientific">Miscanthus lutarioriparius</name>
    <dbReference type="NCBI Taxonomy" id="422564"/>
    <lineage>
        <taxon>Eukaryota</taxon>
        <taxon>Viridiplantae</taxon>
        <taxon>Streptophyta</taxon>
        <taxon>Embryophyta</taxon>
        <taxon>Tracheophyta</taxon>
        <taxon>Spermatophyta</taxon>
        <taxon>Magnoliopsida</taxon>
        <taxon>Liliopsida</taxon>
        <taxon>Poales</taxon>
        <taxon>Poaceae</taxon>
        <taxon>PACMAD clade</taxon>
        <taxon>Panicoideae</taxon>
        <taxon>Andropogonodae</taxon>
        <taxon>Andropogoneae</taxon>
        <taxon>Saccharinae</taxon>
        <taxon>Miscanthus</taxon>
    </lineage>
</organism>
<feature type="chain" id="PRO_5032944050" description="Peroxidase" evidence="1">
    <location>
        <begin position="22"/>
        <end position="201"/>
    </location>
</feature>
<dbReference type="Proteomes" id="UP000604825">
    <property type="component" value="Unassembled WGS sequence"/>
</dbReference>
<comment type="caution">
    <text evidence="2">The sequence shown here is derived from an EMBL/GenBank/DDBJ whole genome shotgun (WGS) entry which is preliminary data.</text>
</comment>
<accession>A0A811SNN9</accession>
<gene>
    <name evidence="2" type="ORF">NCGR_LOCUS67032</name>
</gene>
<reference evidence="2" key="1">
    <citation type="submission" date="2020-10" db="EMBL/GenBank/DDBJ databases">
        <authorList>
            <person name="Han B."/>
            <person name="Lu T."/>
            <person name="Zhao Q."/>
            <person name="Huang X."/>
            <person name="Zhao Y."/>
        </authorList>
    </citation>
    <scope>NUCLEOTIDE SEQUENCE</scope>
</reference>
<evidence type="ECO:0000313" key="3">
    <source>
        <dbReference type="Proteomes" id="UP000604825"/>
    </source>
</evidence>
<evidence type="ECO:0000313" key="2">
    <source>
        <dbReference type="EMBL" id="CAD6342934.1"/>
    </source>
</evidence>
<dbReference type="Gene3D" id="1.10.520.10">
    <property type="match status" value="1"/>
</dbReference>
<feature type="signal peptide" evidence="1">
    <location>
        <begin position="1"/>
        <end position="21"/>
    </location>
</feature>
<protein>
    <recommendedName>
        <fullName evidence="4">Peroxidase</fullName>
    </recommendedName>
</protein>
<keyword evidence="3" id="KW-1185">Reference proteome</keyword>
<evidence type="ECO:0008006" key="4">
    <source>
        <dbReference type="Google" id="ProtNLM"/>
    </source>
</evidence>
<evidence type="ECO:0000256" key="1">
    <source>
        <dbReference type="SAM" id="SignalP"/>
    </source>
</evidence>
<dbReference type="EMBL" id="CAJGYO010000637">
    <property type="protein sequence ID" value="CAD6342934.1"/>
    <property type="molecule type" value="Genomic_DNA"/>
</dbReference>
<keyword evidence="1" id="KW-0732">Signal</keyword>
<proteinExistence type="predicted"/>